<dbReference type="RefSeq" id="WP_110469691.1">
    <property type="nucleotide sequence ID" value="NZ_QJSP01000006.1"/>
</dbReference>
<reference evidence="1 2" key="1">
    <citation type="submission" date="2018-06" db="EMBL/GenBank/DDBJ databases">
        <title>Genomic Encyclopedia of Type Strains, Phase IV (KMG-IV): sequencing the most valuable type-strain genomes for metagenomic binning, comparative biology and taxonomic classification.</title>
        <authorList>
            <person name="Goeker M."/>
        </authorList>
    </citation>
    <scope>NUCLEOTIDE SEQUENCE [LARGE SCALE GENOMIC DNA]</scope>
    <source>
        <strain evidence="1 2">DSM 45521</strain>
    </source>
</reference>
<name>A0A318RMR5_WILLI</name>
<evidence type="ECO:0000313" key="2">
    <source>
        <dbReference type="Proteomes" id="UP000247591"/>
    </source>
</evidence>
<dbReference type="AlphaFoldDB" id="A0A318RMR5"/>
<dbReference type="EMBL" id="QJSP01000006">
    <property type="protein sequence ID" value="PYE17443.1"/>
    <property type="molecule type" value="Genomic_DNA"/>
</dbReference>
<evidence type="ECO:0000313" key="1">
    <source>
        <dbReference type="EMBL" id="PYE17443.1"/>
    </source>
</evidence>
<proteinExistence type="predicted"/>
<dbReference type="PROSITE" id="PS51257">
    <property type="entry name" value="PROKAR_LIPOPROTEIN"/>
    <property type="match status" value="1"/>
</dbReference>
<protein>
    <submittedName>
        <fullName evidence="1">Uncharacterized protein</fullName>
    </submittedName>
</protein>
<organism evidence="1 2">
    <name type="scientific">Williamsia limnetica</name>
    <dbReference type="NCBI Taxonomy" id="882452"/>
    <lineage>
        <taxon>Bacteria</taxon>
        <taxon>Bacillati</taxon>
        <taxon>Actinomycetota</taxon>
        <taxon>Actinomycetes</taxon>
        <taxon>Mycobacteriales</taxon>
        <taxon>Nocardiaceae</taxon>
        <taxon>Williamsia</taxon>
    </lineage>
</organism>
<sequence length="151" mass="15543">MSASTWRGQVLVGCLVTLLAIAGCARGEGGVPGQLSQAAGDGGSAVISAAYGLQLWSAGDATTNQTTVLLGDAAEQVIDAYTSVAELDVDDRRINDSLRNMLDRLTAAIDMITRSRQVVGGGPIRESDGLIVGLRALGDEFSTLSQTPVPP</sequence>
<keyword evidence="2" id="KW-1185">Reference proteome</keyword>
<comment type="caution">
    <text evidence="1">The sequence shown here is derived from an EMBL/GenBank/DDBJ whole genome shotgun (WGS) entry which is preliminary data.</text>
</comment>
<gene>
    <name evidence="1" type="ORF">DFR67_106146</name>
</gene>
<dbReference type="Proteomes" id="UP000247591">
    <property type="component" value="Unassembled WGS sequence"/>
</dbReference>
<dbReference type="OrthoDB" id="4725451at2"/>
<accession>A0A318RMR5</accession>